<accession>A0A7X6FRG3</accession>
<dbReference type="EMBL" id="JAAXZB010000002">
    <property type="protein sequence ID" value="NKW10491.1"/>
    <property type="molecule type" value="Genomic_DNA"/>
</dbReference>
<feature type="transmembrane region" description="Helical" evidence="1">
    <location>
        <begin position="12"/>
        <end position="32"/>
    </location>
</feature>
<sequence>MIHMPDFSWMAWTWQTAAFSAVSPPCSLAWVYGNMLPWRSTRNGILGFETTRGDRLFISLLGSAFINLAWLGLVGPNLWWAVALSVVYAIGVFRFV</sequence>
<feature type="transmembrane region" description="Helical" evidence="1">
    <location>
        <begin position="78"/>
        <end position="95"/>
    </location>
</feature>
<name>A0A7X6FRG3_9HYPH</name>
<dbReference type="AlphaFoldDB" id="A0A7X6FRG3"/>
<reference evidence="2 3" key="1">
    <citation type="submission" date="2020-04" db="EMBL/GenBank/DDBJ databases">
        <title>Whole genome sequencing of clinical and environmental type strains of Ochrobactrum.</title>
        <authorList>
            <person name="Dharne M."/>
        </authorList>
    </citation>
    <scope>NUCLEOTIDE SEQUENCE [LARGE SCALE GENOMIC DNA]</scope>
    <source>
        <strain evidence="2 3">DSM 13340</strain>
    </source>
</reference>
<keyword evidence="1" id="KW-0472">Membrane</keyword>
<feature type="transmembrane region" description="Helical" evidence="1">
    <location>
        <begin position="53"/>
        <end position="72"/>
    </location>
</feature>
<gene>
    <name evidence="2" type="ORF">HGG76_18125</name>
</gene>
<evidence type="ECO:0000313" key="3">
    <source>
        <dbReference type="Proteomes" id="UP000558475"/>
    </source>
</evidence>
<evidence type="ECO:0008006" key="4">
    <source>
        <dbReference type="Google" id="ProtNLM"/>
    </source>
</evidence>
<dbReference type="Proteomes" id="UP000558475">
    <property type="component" value="Unassembled WGS sequence"/>
</dbReference>
<evidence type="ECO:0000256" key="1">
    <source>
        <dbReference type="SAM" id="Phobius"/>
    </source>
</evidence>
<keyword evidence="1" id="KW-0812">Transmembrane</keyword>
<dbReference type="InterPro" id="IPR018678">
    <property type="entry name" value="DUF2160_TM"/>
</dbReference>
<comment type="caution">
    <text evidence="2">The sequence shown here is derived from an EMBL/GenBank/DDBJ whole genome shotgun (WGS) entry which is preliminary data.</text>
</comment>
<keyword evidence="1" id="KW-1133">Transmembrane helix</keyword>
<protein>
    <recommendedName>
        <fullName evidence="4">DUF2160 domain-containing protein</fullName>
    </recommendedName>
</protein>
<organism evidence="2 3">
    <name type="scientific">Brucella tritici</name>
    <dbReference type="NCBI Taxonomy" id="94626"/>
    <lineage>
        <taxon>Bacteria</taxon>
        <taxon>Pseudomonadati</taxon>
        <taxon>Pseudomonadota</taxon>
        <taxon>Alphaproteobacteria</taxon>
        <taxon>Hyphomicrobiales</taxon>
        <taxon>Brucellaceae</taxon>
        <taxon>Brucella/Ochrobactrum group</taxon>
        <taxon>Brucella</taxon>
    </lineage>
</organism>
<evidence type="ECO:0000313" key="2">
    <source>
        <dbReference type="EMBL" id="NKW10491.1"/>
    </source>
</evidence>
<proteinExistence type="predicted"/>
<dbReference type="Pfam" id="PF09928">
    <property type="entry name" value="DUF2160"/>
    <property type="match status" value="1"/>
</dbReference>